<sequence>MTEPGAGSSRRLPEGRFSISANQVPGIPFPLVHPYPYQPGLGHIPPMEMNQWPELYPGDSWEGWRSREPFAPRSYFTQTQMQKNCPHGMMVRQFVSNRMLCPSCGRQPFFGWLLVCVEDFVGHSDRLDPKGPQLSRGISQAIIDGHYNPEERATVRQQKGGVIKQVEELFGPAARAPQVQAIRGGACGHPKKGRDDGMHLEAIENIGRKDQDNPASPSGQSSQKRPAACRYWCCHHCRPFHYERTYIRLDAFCNDPQTEVTLPWEFGNRRVSNAKVVRSMDNHYEPREHLFTRAVPHPMASVPHALRRSHFRRNAMSLDLRALYHRSKASDISDGNRIAELNDSDSECSSSIDSTSGSVVTSEQGVVLLPAAGDLHDHENISGNESRDDDYGLKWLFHCSDPDMRGPTRSTADEGRKRRAH</sequence>
<proteinExistence type="predicted"/>
<organism evidence="1 2">
    <name type="scientific">Aspergillus clavatus (strain ATCC 1007 / CBS 513.65 / DSM 816 / NCTC 3887 / NRRL 1 / QM 1276 / 107)</name>
    <dbReference type="NCBI Taxonomy" id="344612"/>
    <lineage>
        <taxon>Eukaryota</taxon>
        <taxon>Fungi</taxon>
        <taxon>Dikarya</taxon>
        <taxon>Ascomycota</taxon>
        <taxon>Pezizomycotina</taxon>
        <taxon>Eurotiomycetes</taxon>
        <taxon>Eurotiomycetidae</taxon>
        <taxon>Eurotiales</taxon>
        <taxon>Aspergillaceae</taxon>
        <taxon>Aspergillus</taxon>
        <taxon>Aspergillus subgen. Fumigati</taxon>
    </lineage>
</organism>
<reference evidence="1 2" key="1">
    <citation type="journal article" date="2008" name="PLoS Genet.">
        <title>Genomic islands in the pathogenic filamentous fungus Aspergillus fumigatus.</title>
        <authorList>
            <person name="Fedorova N.D."/>
            <person name="Khaldi N."/>
            <person name="Joardar V.S."/>
            <person name="Maiti R."/>
            <person name="Amedeo P."/>
            <person name="Anderson M.J."/>
            <person name="Crabtree J."/>
            <person name="Silva J.C."/>
            <person name="Badger J.H."/>
            <person name="Albarraq A."/>
            <person name="Angiuoli S."/>
            <person name="Bussey H."/>
            <person name="Bowyer P."/>
            <person name="Cotty P.J."/>
            <person name="Dyer P.S."/>
            <person name="Egan A."/>
            <person name="Galens K."/>
            <person name="Fraser-Liggett C.M."/>
            <person name="Haas B.J."/>
            <person name="Inman J.M."/>
            <person name="Kent R."/>
            <person name="Lemieux S."/>
            <person name="Malavazi I."/>
            <person name="Orvis J."/>
            <person name="Roemer T."/>
            <person name="Ronning C.M."/>
            <person name="Sundaram J.P."/>
            <person name="Sutton G."/>
            <person name="Turner G."/>
            <person name="Venter J.C."/>
            <person name="White O.R."/>
            <person name="Whitty B.R."/>
            <person name="Youngman P."/>
            <person name="Wolfe K.H."/>
            <person name="Goldman G.H."/>
            <person name="Wortman J.R."/>
            <person name="Jiang B."/>
            <person name="Denning D.W."/>
            <person name="Nierman W.C."/>
        </authorList>
    </citation>
    <scope>NUCLEOTIDE SEQUENCE [LARGE SCALE GENOMIC DNA]</scope>
    <source>
        <strain evidence="2">ATCC 1007 / CBS 513.65 / DSM 816 / NCTC 3887 / NRRL 1</strain>
    </source>
</reference>
<dbReference type="KEGG" id="act:ACLA_076060"/>
<keyword evidence="2" id="KW-1185">Reference proteome</keyword>
<dbReference type="OrthoDB" id="4776522at2759"/>
<dbReference type="RefSeq" id="XP_001275992.1">
    <property type="nucleotide sequence ID" value="XM_001275991.1"/>
</dbReference>
<accession>A1C845</accession>
<protein>
    <submittedName>
        <fullName evidence="1">Uncharacterized protein</fullName>
    </submittedName>
</protein>
<evidence type="ECO:0000313" key="2">
    <source>
        <dbReference type="Proteomes" id="UP000006701"/>
    </source>
</evidence>
<name>A1C845_ASPCL</name>
<dbReference type="EMBL" id="DS027045">
    <property type="protein sequence ID" value="EAW14566.1"/>
    <property type="molecule type" value="Genomic_DNA"/>
</dbReference>
<dbReference type="OMA" id="CTHGIMV"/>
<dbReference type="VEuPathDB" id="FungiDB:ACLA_076060"/>
<dbReference type="Proteomes" id="UP000006701">
    <property type="component" value="Unassembled WGS sequence"/>
</dbReference>
<evidence type="ECO:0000313" key="1">
    <source>
        <dbReference type="EMBL" id="EAW14566.1"/>
    </source>
</evidence>
<gene>
    <name evidence="1" type="ORF">ACLA_076060</name>
</gene>
<dbReference type="AlphaFoldDB" id="A1C845"/>
<dbReference type="STRING" id="344612.A1C845"/>
<dbReference type="HOGENOM" id="CLU_599874_0_0_1"/>
<dbReference type="GeneID" id="4707710"/>